<dbReference type="InterPro" id="IPR003439">
    <property type="entry name" value="ABC_transporter-like_ATP-bd"/>
</dbReference>
<keyword evidence="3" id="KW-1003">Cell membrane</keyword>
<dbReference type="FunFam" id="3.40.50.300:FF:000425">
    <property type="entry name" value="Probable ABC transporter, ATP-binding subunit"/>
    <property type="match status" value="1"/>
</dbReference>
<evidence type="ECO:0000256" key="5">
    <source>
        <dbReference type="ARBA" id="ARBA00022741"/>
    </source>
</evidence>
<dbReference type="Pfam" id="PF00005">
    <property type="entry name" value="ABC_tran"/>
    <property type="match status" value="1"/>
</dbReference>
<keyword evidence="4" id="KW-0410">Iron transport</keyword>
<evidence type="ECO:0000256" key="2">
    <source>
        <dbReference type="ARBA" id="ARBA00022448"/>
    </source>
</evidence>
<keyword evidence="2" id="KW-0813">Transport</keyword>
<keyword evidence="12" id="KW-1185">Reference proteome</keyword>
<proteinExistence type="inferred from homology"/>
<dbReference type="InterPro" id="IPR015853">
    <property type="entry name" value="ABC_transpr_FbpC"/>
</dbReference>
<sequence>MVSSDDGCTALSIECRQHAPIPLDVSISTRAGELLALIGPSGSGKTTVLRSVAGLYKPRHGRISVGGESWLDTDKNIDMSPQQRRVGLVFQDYALFPHLSAVDNVALAMLDVDSVTRQRRAEELLARVHLNGLSHRRPSQLSGGERQRVALARALARDPKVLLLDEPFSAVDRMTREPLKQELASLHRALDIPIVLVTHDIEEAQALADRICVLNKGNVMQIGAPDDLRLRPRTVGVARLMGQDSIAAAEVLGATHIRCGSYILEVGSVGDHEAGAKVTVLFPADCISISDVGAEHTALANYLHGRIVEIVATGDFKTLLMDFDGLVLRLKVTAREAAQRNLAVDAKIAVALDPEGVHLMRAE</sequence>
<dbReference type="SUPFAM" id="SSF50331">
    <property type="entry name" value="MOP-like"/>
    <property type="match status" value="1"/>
</dbReference>
<dbReference type="GO" id="GO:0005524">
    <property type="term" value="F:ATP binding"/>
    <property type="evidence" value="ECO:0007669"/>
    <property type="project" value="UniProtKB-KW"/>
</dbReference>
<keyword evidence="8" id="KW-0406">Ion transport</keyword>
<evidence type="ECO:0000256" key="1">
    <source>
        <dbReference type="ARBA" id="ARBA00005417"/>
    </source>
</evidence>
<evidence type="ECO:0000313" key="11">
    <source>
        <dbReference type="EMBL" id="KWT70233.1"/>
    </source>
</evidence>
<gene>
    <name evidence="11" type="ORF">APY04_1058</name>
</gene>
<dbReference type="PANTHER" id="PTHR42781:SF4">
    <property type="entry name" value="SPERMIDINE_PUTRESCINE IMPORT ATP-BINDING PROTEIN POTA"/>
    <property type="match status" value="1"/>
</dbReference>
<dbReference type="PROSITE" id="PS50893">
    <property type="entry name" value="ABC_TRANSPORTER_2"/>
    <property type="match status" value="1"/>
</dbReference>
<organism evidence="11 12">
    <name type="scientific">Hyphomicrobium sulfonivorans</name>
    <dbReference type="NCBI Taxonomy" id="121290"/>
    <lineage>
        <taxon>Bacteria</taxon>
        <taxon>Pseudomonadati</taxon>
        <taxon>Pseudomonadota</taxon>
        <taxon>Alphaproteobacteria</taxon>
        <taxon>Hyphomicrobiales</taxon>
        <taxon>Hyphomicrobiaceae</taxon>
        <taxon>Hyphomicrobium</taxon>
    </lineage>
</organism>
<dbReference type="InterPro" id="IPR027417">
    <property type="entry name" value="P-loop_NTPase"/>
</dbReference>
<evidence type="ECO:0000256" key="4">
    <source>
        <dbReference type="ARBA" id="ARBA00022496"/>
    </source>
</evidence>
<feature type="domain" description="ABC transporter" evidence="10">
    <location>
        <begin position="2"/>
        <end position="241"/>
    </location>
</feature>
<dbReference type="Proteomes" id="UP000059074">
    <property type="component" value="Unassembled WGS sequence"/>
</dbReference>
<keyword evidence="9" id="KW-0472">Membrane</keyword>
<dbReference type="SMART" id="SM00382">
    <property type="entry name" value="AAA"/>
    <property type="match status" value="1"/>
</dbReference>
<dbReference type="GO" id="GO:0015697">
    <property type="term" value="P:quaternary ammonium group transport"/>
    <property type="evidence" value="ECO:0007669"/>
    <property type="project" value="UniProtKB-ARBA"/>
</dbReference>
<dbReference type="InterPro" id="IPR008995">
    <property type="entry name" value="Mo/tungstate-bd_C_term_dom"/>
</dbReference>
<dbReference type="InterPro" id="IPR017871">
    <property type="entry name" value="ABC_transporter-like_CS"/>
</dbReference>
<evidence type="ECO:0000313" key="12">
    <source>
        <dbReference type="Proteomes" id="UP000059074"/>
    </source>
</evidence>
<dbReference type="AlphaFoldDB" id="A0A109BK49"/>
<reference evidence="11 12" key="1">
    <citation type="submission" date="2015-10" db="EMBL/GenBank/DDBJ databases">
        <title>Transcriptomic analysis of a linuron degrading triple-species bacterial consortium.</title>
        <authorList>
            <person name="Albers P."/>
        </authorList>
    </citation>
    <scope>NUCLEOTIDE SEQUENCE [LARGE SCALE GENOMIC DNA]</scope>
    <source>
        <strain evidence="11 12">WDL6</strain>
    </source>
</reference>
<dbReference type="GO" id="GO:0015408">
    <property type="term" value="F:ABC-type ferric iron transporter activity"/>
    <property type="evidence" value="ECO:0007669"/>
    <property type="project" value="InterPro"/>
</dbReference>
<evidence type="ECO:0000259" key="10">
    <source>
        <dbReference type="PROSITE" id="PS50893"/>
    </source>
</evidence>
<dbReference type="PATRIC" id="fig|121290.4.peg.2258"/>
<evidence type="ECO:0000256" key="7">
    <source>
        <dbReference type="ARBA" id="ARBA00023004"/>
    </source>
</evidence>
<dbReference type="SUPFAM" id="SSF52540">
    <property type="entry name" value="P-loop containing nucleoside triphosphate hydrolases"/>
    <property type="match status" value="1"/>
</dbReference>
<comment type="caution">
    <text evidence="11">The sequence shown here is derived from an EMBL/GenBank/DDBJ whole genome shotgun (WGS) entry which is preliminary data.</text>
</comment>
<dbReference type="GO" id="GO:0016887">
    <property type="term" value="F:ATP hydrolysis activity"/>
    <property type="evidence" value="ECO:0007669"/>
    <property type="project" value="InterPro"/>
</dbReference>
<evidence type="ECO:0000256" key="3">
    <source>
        <dbReference type="ARBA" id="ARBA00022475"/>
    </source>
</evidence>
<evidence type="ECO:0000256" key="6">
    <source>
        <dbReference type="ARBA" id="ARBA00022840"/>
    </source>
</evidence>
<dbReference type="CDD" id="cd03259">
    <property type="entry name" value="ABC_Carb_Solutes_like"/>
    <property type="match status" value="1"/>
</dbReference>
<dbReference type="Gene3D" id="3.40.50.300">
    <property type="entry name" value="P-loop containing nucleotide triphosphate hydrolases"/>
    <property type="match status" value="1"/>
</dbReference>
<dbReference type="EMBL" id="LMTR01000033">
    <property type="protein sequence ID" value="KWT70233.1"/>
    <property type="molecule type" value="Genomic_DNA"/>
</dbReference>
<dbReference type="PROSITE" id="PS00211">
    <property type="entry name" value="ABC_TRANSPORTER_1"/>
    <property type="match status" value="1"/>
</dbReference>
<accession>A0A109BK49</accession>
<dbReference type="InterPro" id="IPR050093">
    <property type="entry name" value="ABC_SmlMolc_Importer"/>
</dbReference>
<keyword evidence="5" id="KW-0547">Nucleotide-binding</keyword>
<evidence type="ECO:0000256" key="9">
    <source>
        <dbReference type="ARBA" id="ARBA00023136"/>
    </source>
</evidence>
<dbReference type="STRING" id="121290.APY04_1058"/>
<name>A0A109BK49_HYPSL</name>
<comment type="similarity">
    <text evidence="1">Belongs to the ABC transporter superfamily.</text>
</comment>
<dbReference type="PANTHER" id="PTHR42781">
    <property type="entry name" value="SPERMIDINE/PUTRESCINE IMPORT ATP-BINDING PROTEIN POTA"/>
    <property type="match status" value="1"/>
</dbReference>
<dbReference type="GO" id="GO:0016020">
    <property type="term" value="C:membrane"/>
    <property type="evidence" value="ECO:0007669"/>
    <property type="project" value="InterPro"/>
</dbReference>
<protein>
    <submittedName>
        <fullName evidence="11">Molybdenum transport ATP-binding protein ModC</fullName>
    </submittedName>
</protein>
<keyword evidence="6 11" id="KW-0067">ATP-binding</keyword>
<dbReference type="InterPro" id="IPR003593">
    <property type="entry name" value="AAA+_ATPase"/>
</dbReference>
<dbReference type="RefSeq" id="WP_198151047.1">
    <property type="nucleotide sequence ID" value="NZ_LMTR01000033.1"/>
</dbReference>
<evidence type="ECO:0000256" key="8">
    <source>
        <dbReference type="ARBA" id="ARBA00023065"/>
    </source>
</evidence>
<keyword evidence="7" id="KW-0408">Iron</keyword>